<evidence type="ECO:0000313" key="1">
    <source>
        <dbReference type="EMBL" id="SVB13334.1"/>
    </source>
</evidence>
<name>A0A382BI42_9ZZZZ</name>
<proteinExistence type="predicted"/>
<reference evidence="1" key="1">
    <citation type="submission" date="2018-05" db="EMBL/GenBank/DDBJ databases">
        <authorList>
            <person name="Lanie J.A."/>
            <person name="Ng W.-L."/>
            <person name="Kazmierczak K.M."/>
            <person name="Andrzejewski T.M."/>
            <person name="Davidsen T.M."/>
            <person name="Wayne K.J."/>
            <person name="Tettelin H."/>
            <person name="Glass J.I."/>
            <person name="Rusch D."/>
            <person name="Podicherti R."/>
            <person name="Tsui H.-C.T."/>
            <person name="Winkler M.E."/>
        </authorList>
    </citation>
    <scope>NUCLEOTIDE SEQUENCE</scope>
</reference>
<sequence>VGVIDYWENLKRYAIANLAYWCLTSRKERSVYSYKLRAESTTKSRKPPAHFLFNI</sequence>
<dbReference type="AlphaFoldDB" id="A0A382BI42"/>
<accession>A0A382BI42</accession>
<feature type="non-terminal residue" evidence="1">
    <location>
        <position position="1"/>
    </location>
</feature>
<gene>
    <name evidence="1" type="ORF">METZ01_LOCUS166188</name>
</gene>
<dbReference type="EMBL" id="UINC01029869">
    <property type="protein sequence ID" value="SVB13334.1"/>
    <property type="molecule type" value="Genomic_DNA"/>
</dbReference>
<organism evidence="1">
    <name type="scientific">marine metagenome</name>
    <dbReference type="NCBI Taxonomy" id="408172"/>
    <lineage>
        <taxon>unclassified sequences</taxon>
        <taxon>metagenomes</taxon>
        <taxon>ecological metagenomes</taxon>
    </lineage>
</organism>
<protein>
    <submittedName>
        <fullName evidence="1">Uncharacterized protein</fullName>
    </submittedName>
</protein>